<accession>A0A3M7QBQ2</accession>
<dbReference type="Proteomes" id="UP000276133">
    <property type="component" value="Unassembled WGS sequence"/>
</dbReference>
<keyword evidence="2" id="KW-1185">Reference proteome</keyword>
<comment type="caution">
    <text evidence="1">The sequence shown here is derived from an EMBL/GenBank/DDBJ whole genome shotgun (WGS) entry which is preliminary data.</text>
</comment>
<proteinExistence type="predicted"/>
<dbReference type="EMBL" id="REGN01006768">
    <property type="protein sequence ID" value="RNA08375.1"/>
    <property type="molecule type" value="Genomic_DNA"/>
</dbReference>
<evidence type="ECO:0000313" key="1">
    <source>
        <dbReference type="EMBL" id="RNA08375.1"/>
    </source>
</evidence>
<reference evidence="1 2" key="1">
    <citation type="journal article" date="2018" name="Sci. Rep.">
        <title>Genomic signatures of local adaptation to the degree of environmental predictability in rotifers.</title>
        <authorList>
            <person name="Franch-Gras L."/>
            <person name="Hahn C."/>
            <person name="Garcia-Roger E.M."/>
            <person name="Carmona M.J."/>
            <person name="Serra M."/>
            <person name="Gomez A."/>
        </authorList>
    </citation>
    <scope>NUCLEOTIDE SEQUENCE [LARGE SCALE GENOMIC DNA]</scope>
    <source>
        <strain evidence="1">HYR1</strain>
    </source>
</reference>
<sequence>MFKSFGHRMSTLLELVDQPCFVLCCCDNRVNLDSTKSLSELGCIQRFLNSQKLDTNYSRLTEEQCFVWPGYDFALTTPRIHHTICQKVLFRLVLTIFMLESNEHQKGSLKPLGPLSVKANYCQQDYIPEKKARLGQVTGRISVGVWCGALVLGSGCSKIKLLRMGGLFKKRILEPIRLIGYHPISAEIHLETNSFNPY</sequence>
<gene>
    <name evidence="1" type="ORF">BpHYR1_032542</name>
</gene>
<evidence type="ECO:0000313" key="2">
    <source>
        <dbReference type="Proteomes" id="UP000276133"/>
    </source>
</evidence>
<dbReference type="AlphaFoldDB" id="A0A3M7QBQ2"/>
<name>A0A3M7QBQ2_BRAPC</name>
<organism evidence="1 2">
    <name type="scientific">Brachionus plicatilis</name>
    <name type="common">Marine rotifer</name>
    <name type="synonym">Brachionus muelleri</name>
    <dbReference type="NCBI Taxonomy" id="10195"/>
    <lineage>
        <taxon>Eukaryota</taxon>
        <taxon>Metazoa</taxon>
        <taxon>Spiralia</taxon>
        <taxon>Gnathifera</taxon>
        <taxon>Rotifera</taxon>
        <taxon>Eurotatoria</taxon>
        <taxon>Monogononta</taxon>
        <taxon>Pseudotrocha</taxon>
        <taxon>Ploima</taxon>
        <taxon>Brachionidae</taxon>
        <taxon>Brachionus</taxon>
    </lineage>
</organism>
<protein>
    <submittedName>
        <fullName evidence="1">Uncharacterized protein</fullName>
    </submittedName>
</protein>